<evidence type="ECO:0000313" key="1">
    <source>
        <dbReference type="EMBL" id="KAK8850274.1"/>
    </source>
</evidence>
<evidence type="ECO:0000313" key="2">
    <source>
        <dbReference type="Proteomes" id="UP001470230"/>
    </source>
</evidence>
<organism evidence="1 2">
    <name type="scientific">Tritrichomonas musculus</name>
    <dbReference type="NCBI Taxonomy" id="1915356"/>
    <lineage>
        <taxon>Eukaryota</taxon>
        <taxon>Metamonada</taxon>
        <taxon>Parabasalia</taxon>
        <taxon>Tritrichomonadida</taxon>
        <taxon>Tritrichomonadidae</taxon>
        <taxon>Tritrichomonas</taxon>
    </lineage>
</organism>
<accession>A0ABR2HNN7</accession>
<dbReference type="EMBL" id="JAPFFF010000024">
    <property type="protein sequence ID" value="KAK8850274.1"/>
    <property type="molecule type" value="Genomic_DNA"/>
</dbReference>
<name>A0ABR2HNN7_9EUKA</name>
<dbReference type="Proteomes" id="UP001470230">
    <property type="component" value="Unassembled WGS sequence"/>
</dbReference>
<keyword evidence="2" id="KW-1185">Reference proteome</keyword>
<proteinExistence type="predicted"/>
<gene>
    <name evidence="1" type="ORF">M9Y10_018402</name>
</gene>
<reference evidence="1 2" key="1">
    <citation type="submission" date="2024-04" db="EMBL/GenBank/DDBJ databases">
        <title>Tritrichomonas musculus Genome.</title>
        <authorList>
            <person name="Alves-Ferreira E."/>
            <person name="Grigg M."/>
            <person name="Lorenzi H."/>
            <person name="Galac M."/>
        </authorList>
    </citation>
    <scope>NUCLEOTIDE SEQUENCE [LARGE SCALE GENOMIC DNA]</scope>
    <source>
        <strain evidence="1 2">EAF2021</strain>
    </source>
</reference>
<protein>
    <submittedName>
        <fullName evidence="1">Uncharacterized protein</fullName>
    </submittedName>
</protein>
<comment type="caution">
    <text evidence="1">The sequence shown here is derived from an EMBL/GenBank/DDBJ whole genome shotgun (WGS) entry which is preliminary data.</text>
</comment>
<sequence length="366" mass="42877">MNSFFNDNHVELIGFYVFFLIFCKIKISKYLRNICTFIIPGLKEPPVFNPLVISPATYKCFPCVYHIHQKNADSTKYDFLCSIYFNKIIGLFPYVRTFRQNNKNSPIIIFLNEEGFLKIKYLNKVALFNCGVTIFNSGKVHNHLRGLQIVRLIYFYDFLKTCKHYFKRCIFTDGFDVFFQGDPFTTDLKATNLYLTIESETNNFLNTSYYEKFPSYYKIICSHNIVNCGVFAGGTSILCRFLSVYLKMFPGIIGIESQTINYNNPYSDQDALNYFVYVYIKKIPSLRKKLVLLNTSSPFASMIGEIRYNTPNVTWEFPEFSVFYNGIRNRPLLVHQYTYHGKLTASLLKVCGLLEHQKNYTDYYRV</sequence>